<dbReference type="GO" id="GO:0003677">
    <property type="term" value="F:DNA binding"/>
    <property type="evidence" value="ECO:0007669"/>
    <property type="project" value="UniProtKB-KW"/>
</dbReference>
<dbReference type="PANTHER" id="PTHR39515:SF2">
    <property type="entry name" value="HTH-TYPE TRANSCRIPTIONAL REGULATOR RV0880"/>
    <property type="match status" value="1"/>
</dbReference>
<proteinExistence type="predicted"/>
<dbReference type="GO" id="GO:0003700">
    <property type="term" value="F:DNA-binding transcription factor activity"/>
    <property type="evidence" value="ECO:0007669"/>
    <property type="project" value="InterPro"/>
</dbReference>
<dbReference type="SMART" id="SM00347">
    <property type="entry name" value="HTH_MARR"/>
    <property type="match status" value="1"/>
</dbReference>
<dbReference type="InterPro" id="IPR052526">
    <property type="entry name" value="HTH-type_Bedaq_tolerance"/>
</dbReference>
<evidence type="ECO:0000259" key="4">
    <source>
        <dbReference type="PROSITE" id="PS50995"/>
    </source>
</evidence>
<dbReference type="PRINTS" id="PR00598">
    <property type="entry name" value="HTHMARR"/>
</dbReference>
<dbReference type="Gene3D" id="1.10.10.10">
    <property type="entry name" value="Winged helix-like DNA-binding domain superfamily/Winged helix DNA-binding domain"/>
    <property type="match status" value="1"/>
</dbReference>
<protein>
    <submittedName>
        <fullName evidence="5">MarR family transcriptional regulator</fullName>
    </submittedName>
</protein>
<dbReference type="PROSITE" id="PS50995">
    <property type="entry name" value="HTH_MARR_2"/>
    <property type="match status" value="1"/>
</dbReference>
<dbReference type="RefSeq" id="WP_190109598.1">
    <property type="nucleotide sequence ID" value="NZ_BMVB01000006.1"/>
</dbReference>
<sequence>MDETPDLTDLAGRTRDSVSALARRMRQERPAHGLGLTSTSVLSRLDRLGPLSPKDLAAFEGVQPQSLTRQLASLEERGLLTRRPHPQDGRQVVVEITDEGRRLVQDDRRTRDEWLAQAIARRLTPVERDVLAAANKLLDLLSET</sequence>
<feature type="domain" description="HTH marR-type" evidence="4">
    <location>
        <begin position="4"/>
        <end position="144"/>
    </location>
</feature>
<dbReference type="InterPro" id="IPR036390">
    <property type="entry name" value="WH_DNA-bd_sf"/>
</dbReference>
<dbReference type="Pfam" id="PF01047">
    <property type="entry name" value="MarR"/>
    <property type="match status" value="1"/>
</dbReference>
<dbReference type="SUPFAM" id="SSF46785">
    <property type="entry name" value="Winged helix' DNA-binding domain"/>
    <property type="match status" value="1"/>
</dbReference>
<evidence type="ECO:0000256" key="2">
    <source>
        <dbReference type="ARBA" id="ARBA00023125"/>
    </source>
</evidence>
<accession>A0A918WH38</accession>
<evidence type="ECO:0000256" key="1">
    <source>
        <dbReference type="ARBA" id="ARBA00023015"/>
    </source>
</evidence>
<dbReference type="InterPro" id="IPR000835">
    <property type="entry name" value="HTH_MarR-typ"/>
</dbReference>
<organism evidence="5 6">
    <name type="scientific">Streptomyces cinnamoneus</name>
    <name type="common">Streptoverticillium cinnamoneum</name>
    <dbReference type="NCBI Taxonomy" id="53446"/>
    <lineage>
        <taxon>Bacteria</taxon>
        <taxon>Bacillati</taxon>
        <taxon>Actinomycetota</taxon>
        <taxon>Actinomycetes</taxon>
        <taxon>Kitasatosporales</taxon>
        <taxon>Streptomycetaceae</taxon>
        <taxon>Streptomyces</taxon>
        <taxon>Streptomyces cinnamoneus group</taxon>
    </lineage>
</organism>
<dbReference type="Proteomes" id="UP000646244">
    <property type="component" value="Unassembled WGS sequence"/>
</dbReference>
<evidence type="ECO:0000313" key="5">
    <source>
        <dbReference type="EMBL" id="GHC46954.1"/>
    </source>
</evidence>
<keyword evidence="2" id="KW-0238">DNA-binding</keyword>
<dbReference type="PROSITE" id="PS01117">
    <property type="entry name" value="HTH_MARR_1"/>
    <property type="match status" value="1"/>
</dbReference>
<gene>
    <name evidence="5" type="ORF">GCM10010507_22950</name>
</gene>
<evidence type="ECO:0000256" key="3">
    <source>
        <dbReference type="ARBA" id="ARBA00023163"/>
    </source>
</evidence>
<evidence type="ECO:0000313" key="6">
    <source>
        <dbReference type="Proteomes" id="UP000646244"/>
    </source>
</evidence>
<dbReference type="InterPro" id="IPR036388">
    <property type="entry name" value="WH-like_DNA-bd_sf"/>
</dbReference>
<keyword evidence="3" id="KW-0804">Transcription</keyword>
<dbReference type="PANTHER" id="PTHR39515">
    <property type="entry name" value="CONSERVED PROTEIN"/>
    <property type="match status" value="1"/>
</dbReference>
<reference evidence="5" key="2">
    <citation type="submission" date="2020-09" db="EMBL/GenBank/DDBJ databases">
        <authorList>
            <person name="Sun Q."/>
            <person name="Ohkuma M."/>
        </authorList>
    </citation>
    <scope>NUCLEOTIDE SEQUENCE</scope>
    <source>
        <strain evidence="5">JCM 4633</strain>
    </source>
</reference>
<comment type="caution">
    <text evidence="5">The sequence shown here is derived from an EMBL/GenBank/DDBJ whole genome shotgun (WGS) entry which is preliminary data.</text>
</comment>
<keyword evidence="1" id="KW-0805">Transcription regulation</keyword>
<dbReference type="InterPro" id="IPR023187">
    <property type="entry name" value="Tscrpt_reg_MarR-type_CS"/>
</dbReference>
<reference evidence="5" key="1">
    <citation type="journal article" date="2014" name="Int. J. Syst. Evol. Microbiol.">
        <title>Complete genome sequence of Corynebacterium casei LMG S-19264T (=DSM 44701T), isolated from a smear-ripened cheese.</title>
        <authorList>
            <consortium name="US DOE Joint Genome Institute (JGI-PGF)"/>
            <person name="Walter F."/>
            <person name="Albersmeier A."/>
            <person name="Kalinowski J."/>
            <person name="Ruckert C."/>
        </authorList>
    </citation>
    <scope>NUCLEOTIDE SEQUENCE</scope>
    <source>
        <strain evidence="5">JCM 4633</strain>
    </source>
</reference>
<dbReference type="AlphaFoldDB" id="A0A918WH38"/>
<dbReference type="EMBL" id="BMVB01000006">
    <property type="protein sequence ID" value="GHC46954.1"/>
    <property type="molecule type" value="Genomic_DNA"/>
</dbReference>
<name>A0A918WH38_STRCJ</name>
<dbReference type="Gene3D" id="1.10.287.100">
    <property type="match status" value="1"/>
</dbReference>